<dbReference type="AlphaFoldDB" id="B8MQD5"/>
<name>B8MQD5_TALSN</name>
<evidence type="ECO:0000313" key="2">
    <source>
        <dbReference type="Proteomes" id="UP000001745"/>
    </source>
</evidence>
<reference evidence="2" key="1">
    <citation type="journal article" date="2015" name="Genome Announc.">
        <title>Genome sequence of the AIDS-associated pathogen Penicillium marneffei (ATCC18224) and its near taxonomic relative Talaromyces stipitatus (ATCC10500).</title>
        <authorList>
            <person name="Nierman W.C."/>
            <person name="Fedorova-Abrams N.D."/>
            <person name="Andrianopoulos A."/>
        </authorList>
    </citation>
    <scope>NUCLEOTIDE SEQUENCE [LARGE SCALE GENOMIC DNA]</scope>
    <source>
        <strain evidence="2">ATCC 10500 / CBS 375.48 / QM 6759 / NRRL 1006</strain>
    </source>
</reference>
<gene>
    <name evidence="1" type="ORF">TSTA_058260</name>
</gene>
<proteinExistence type="predicted"/>
<dbReference type="InParanoid" id="B8MQD5"/>
<sequence length="103" mass="11037">MVNKMIIDLDVPIQVDDGIVLRADVYRPEVSGHAAGLFEGLHGLGNTRSRHGFPGDKFACVSTLGDVATRQANSTLFEPVKPETFTNVLSGQRNNLGAMAKLA</sequence>
<accession>B8MQD5</accession>
<dbReference type="HOGENOM" id="CLU_2265529_0_0_1"/>
<dbReference type="GeneID" id="8106428"/>
<protein>
    <submittedName>
        <fullName evidence="1">Uncharacterized protein</fullName>
    </submittedName>
</protein>
<dbReference type="RefSeq" id="XP_002487448.1">
    <property type="nucleotide sequence ID" value="XM_002487403.1"/>
</dbReference>
<dbReference type="Proteomes" id="UP000001745">
    <property type="component" value="Unassembled WGS sequence"/>
</dbReference>
<dbReference type="EMBL" id="EQ962659">
    <property type="protein sequence ID" value="EED13337.1"/>
    <property type="molecule type" value="Genomic_DNA"/>
</dbReference>
<keyword evidence="2" id="KW-1185">Reference proteome</keyword>
<evidence type="ECO:0000313" key="1">
    <source>
        <dbReference type="EMBL" id="EED13337.1"/>
    </source>
</evidence>
<dbReference type="VEuPathDB" id="FungiDB:TSTA_058260"/>
<organism evidence="1 2">
    <name type="scientific">Talaromyces stipitatus (strain ATCC 10500 / CBS 375.48 / QM 6759 / NRRL 1006)</name>
    <name type="common">Penicillium stipitatum</name>
    <dbReference type="NCBI Taxonomy" id="441959"/>
    <lineage>
        <taxon>Eukaryota</taxon>
        <taxon>Fungi</taxon>
        <taxon>Dikarya</taxon>
        <taxon>Ascomycota</taxon>
        <taxon>Pezizomycotina</taxon>
        <taxon>Eurotiomycetes</taxon>
        <taxon>Eurotiomycetidae</taxon>
        <taxon>Eurotiales</taxon>
        <taxon>Trichocomaceae</taxon>
        <taxon>Talaromyces</taxon>
        <taxon>Talaromyces sect. Talaromyces</taxon>
    </lineage>
</organism>